<dbReference type="Proteomes" id="UP000575397">
    <property type="component" value="Unassembled WGS sequence"/>
</dbReference>
<feature type="transmembrane region" description="Helical" evidence="7">
    <location>
        <begin position="215"/>
        <end position="234"/>
    </location>
</feature>
<dbReference type="InterPro" id="IPR000515">
    <property type="entry name" value="MetI-like"/>
</dbReference>
<feature type="transmembrane region" description="Helical" evidence="7">
    <location>
        <begin position="12"/>
        <end position="40"/>
    </location>
</feature>
<evidence type="ECO:0000256" key="2">
    <source>
        <dbReference type="ARBA" id="ARBA00022448"/>
    </source>
</evidence>
<proteinExistence type="inferred from homology"/>
<dbReference type="Gene3D" id="1.10.3720.10">
    <property type="entry name" value="MetI-like"/>
    <property type="match status" value="1"/>
</dbReference>
<dbReference type="PANTHER" id="PTHR30193">
    <property type="entry name" value="ABC TRANSPORTER PERMEASE PROTEIN"/>
    <property type="match status" value="1"/>
</dbReference>
<sequence>MKNTQKLHQKKDGLWATLFVGPHAILFVLFFLIPVVYGVYVSFTKWSLFNDPMWIGFKNYQELFFDRESIFHDQLIYGMSSTLIFVLFTVPLCILVPLFAAGMLLTQNKLRKVFQAIFYIPSMFAVSAVMLIFSFLLSKSYGPLQGWFHVDVNVTQTQPYAWIALVLVTVWWCIGQNLIIYIAALAGVPRDQIDAARIDGASNWRILRQIQLPNIQLPMIFTIITTTVLQFNVYGQPLMLTNGGPNNSTKVLLMSIQQNAFGSGIPAAGMASAQATILGATIIIVSAIELLILKLCQR</sequence>
<dbReference type="AlphaFoldDB" id="A0A7Y0URQ0"/>
<evidence type="ECO:0000256" key="4">
    <source>
        <dbReference type="ARBA" id="ARBA00022692"/>
    </source>
</evidence>
<feature type="transmembrane region" description="Helical" evidence="7">
    <location>
        <begin position="271"/>
        <end position="293"/>
    </location>
</feature>
<feature type="transmembrane region" description="Helical" evidence="7">
    <location>
        <begin position="160"/>
        <end position="188"/>
    </location>
</feature>
<feature type="transmembrane region" description="Helical" evidence="7">
    <location>
        <begin position="83"/>
        <end position="105"/>
    </location>
</feature>
<dbReference type="PANTHER" id="PTHR30193:SF37">
    <property type="entry name" value="INNER MEMBRANE ABC TRANSPORTER PERMEASE PROTEIN YCJO"/>
    <property type="match status" value="1"/>
</dbReference>
<dbReference type="InterPro" id="IPR035906">
    <property type="entry name" value="MetI-like_sf"/>
</dbReference>
<evidence type="ECO:0000313" key="9">
    <source>
        <dbReference type="EMBL" id="NMX02491.1"/>
    </source>
</evidence>
<evidence type="ECO:0000256" key="5">
    <source>
        <dbReference type="ARBA" id="ARBA00022989"/>
    </source>
</evidence>
<evidence type="ECO:0000313" key="10">
    <source>
        <dbReference type="Proteomes" id="UP000575397"/>
    </source>
</evidence>
<feature type="domain" description="ABC transmembrane type-1" evidence="8">
    <location>
        <begin position="79"/>
        <end position="289"/>
    </location>
</feature>
<protein>
    <submittedName>
        <fullName evidence="9">Sugar ABC transporter permease</fullName>
    </submittedName>
</protein>
<accession>A0A7Y0URQ0</accession>
<dbReference type="CDD" id="cd06261">
    <property type="entry name" value="TM_PBP2"/>
    <property type="match status" value="1"/>
</dbReference>
<evidence type="ECO:0000256" key="6">
    <source>
        <dbReference type="ARBA" id="ARBA00023136"/>
    </source>
</evidence>
<dbReference type="InterPro" id="IPR051393">
    <property type="entry name" value="ABC_transporter_permease"/>
</dbReference>
<keyword evidence="4 7" id="KW-0812">Transmembrane</keyword>
<dbReference type="EMBL" id="JABCUS010000001">
    <property type="protein sequence ID" value="NMX02491.1"/>
    <property type="molecule type" value="Genomic_DNA"/>
</dbReference>
<gene>
    <name evidence="9" type="ORF">HHJ77_00705</name>
</gene>
<dbReference type="Pfam" id="PF00528">
    <property type="entry name" value="BPD_transp_1"/>
    <property type="match status" value="1"/>
</dbReference>
<reference evidence="9 10" key="1">
    <citation type="submission" date="2020-04" db="EMBL/GenBank/DDBJ databases">
        <title>Antimicrobial susceptibility and clonality of vaginal-derived multi-drug resistant Mobiluncus isolates in China.</title>
        <authorList>
            <person name="Zhang X."/>
        </authorList>
    </citation>
    <scope>NUCLEOTIDE SEQUENCE [LARGE SCALE GENOMIC DNA]</scope>
    <source>
        <strain evidence="9 10">12</strain>
    </source>
</reference>
<evidence type="ECO:0000259" key="8">
    <source>
        <dbReference type="PROSITE" id="PS50928"/>
    </source>
</evidence>
<comment type="caution">
    <text evidence="9">The sequence shown here is derived from an EMBL/GenBank/DDBJ whole genome shotgun (WGS) entry which is preliminary data.</text>
</comment>
<organism evidence="9 10">
    <name type="scientific">Mobiluncus mulieris</name>
    <dbReference type="NCBI Taxonomy" id="2052"/>
    <lineage>
        <taxon>Bacteria</taxon>
        <taxon>Bacillati</taxon>
        <taxon>Actinomycetota</taxon>
        <taxon>Actinomycetes</taxon>
        <taxon>Actinomycetales</taxon>
        <taxon>Actinomycetaceae</taxon>
        <taxon>Mobiluncus</taxon>
    </lineage>
</organism>
<dbReference type="RefSeq" id="WP_169762090.1">
    <property type="nucleotide sequence ID" value="NZ_JABCUQ010000017.1"/>
</dbReference>
<dbReference type="PROSITE" id="PS50928">
    <property type="entry name" value="ABC_TM1"/>
    <property type="match status" value="1"/>
</dbReference>
<keyword evidence="2 7" id="KW-0813">Transport</keyword>
<comment type="similarity">
    <text evidence="7">Belongs to the binding-protein-dependent transport system permease family.</text>
</comment>
<keyword evidence="3" id="KW-1003">Cell membrane</keyword>
<keyword evidence="6 7" id="KW-0472">Membrane</keyword>
<feature type="transmembrane region" description="Helical" evidence="7">
    <location>
        <begin position="117"/>
        <end position="137"/>
    </location>
</feature>
<name>A0A7Y0URQ0_9ACTO</name>
<dbReference type="SUPFAM" id="SSF161098">
    <property type="entry name" value="MetI-like"/>
    <property type="match status" value="1"/>
</dbReference>
<comment type="subcellular location">
    <subcellularLocation>
        <location evidence="1 7">Cell membrane</location>
        <topology evidence="1 7">Multi-pass membrane protein</topology>
    </subcellularLocation>
</comment>
<evidence type="ECO:0000256" key="7">
    <source>
        <dbReference type="RuleBase" id="RU363032"/>
    </source>
</evidence>
<keyword evidence="5 7" id="KW-1133">Transmembrane helix</keyword>
<evidence type="ECO:0000256" key="3">
    <source>
        <dbReference type="ARBA" id="ARBA00022475"/>
    </source>
</evidence>
<dbReference type="GO" id="GO:0005886">
    <property type="term" value="C:plasma membrane"/>
    <property type="evidence" value="ECO:0007669"/>
    <property type="project" value="UniProtKB-SubCell"/>
</dbReference>
<evidence type="ECO:0000256" key="1">
    <source>
        <dbReference type="ARBA" id="ARBA00004651"/>
    </source>
</evidence>
<dbReference type="GO" id="GO:0055085">
    <property type="term" value="P:transmembrane transport"/>
    <property type="evidence" value="ECO:0007669"/>
    <property type="project" value="InterPro"/>
</dbReference>